<reference evidence="2 3" key="1">
    <citation type="submission" date="2016-10" db="EMBL/GenBank/DDBJ databases">
        <authorList>
            <person name="Varghese N."/>
            <person name="Submissions S."/>
        </authorList>
    </citation>
    <scope>NUCLEOTIDE SEQUENCE [LARGE SCALE GENOMIC DNA]</scope>
    <source>
        <strain evidence="2 3">CGMCC 1.10941</strain>
    </source>
</reference>
<sequence>MKKVIVIILLLGIIILIFKTIFFPYISNFVGWYGYRVWENRSGSSSINESKQRKVFVKELNYEIIYSGDKKAFHFKPFLERGFKVSNKSIEDTRIITDTKYPYNISFDRNLEQSIAIYYKKEDEKNWIVLMVIGDI</sequence>
<comment type="caution">
    <text evidence="2">The sequence shown here is derived from an EMBL/GenBank/DDBJ whole genome shotgun (WGS) entry which is preliminary data.</text>
</comment>
<evidence type="ECO:0000313" key="3">
    <source>
        <dbReference type="Proteomes" id="UP000199242"/>
    </source>
</evidence>
<keyword evidence="1" id="KW-0812">Transmembrane</keyword>
<proteinExistence type="predicted"/>
<keyword evidence="1" id="KW-1133">Transmembrane helix</keyword>
<accession>A0ABY0QZD8</accession>
<name>A0ABY0QZD8_9FLAO</name>
<evidence type="ECO:0000256" key="1">
    <source>
        <dbReference type="SAM" id="Phobius"/>
    </source>
</evidence>
<feature type="transmembrane region" description="Helical" evidence="1">
    <location>
        <begin position="6"/>
        <end position="26"/>
    </location>
</feature>
<keyword evidence="1" id="KW-0472">Membrane</keyword>
<gene>
    <name evidence="2" type="ORF">SAMN05216273_11498</name>
</gene>
<dbReference type="Proteomes" id="UP000199242">
    <property type="component" value="Unassembled WGS sequence"/>
</dbReference>
<keyword evidence="3" id="KW-1185">Reference proteome</keyword>
<dbReference type="EMBL" id="FNHD01000014">
    <property type="protein sequence ID" value="SDM14706.1"/>
    <property type="molecule type" value="Genomic_DNA"/>
</dbReference>
<evidence type="ECO:0000313" key="2">
    <source>
        <dbReference type="EMBL" id="SDM14706.1"/>
    </source>
</evidence>
<organism evidence="2 3">
    <name type="scientific">Chryseobacterium taihuense</name>
    <dbReference type="NCBI Taxonomy" id="1141221"/>
    <lineage>
        <taxon>Bacteria</taxon>
        <taxon>Pseudomonadati</taxon>
        <taxon>Bacteroidota</taxon>
        <taxon>Flavobacteriia</taxon>
        <taxon>Flavobacteriales</taxon>
        <taxon>Weeksellaceae</taxon>
        <taxon>Chryseobacterium group</taxon>
        <taxon>Chryseobacterium</taxon>
    </lineage>
</organism>
<protein>
    <submittedName>
        <fullName evidence="2">Uncharacterized protein</fullName>
    </submittedName>
</protein>
<dbReference type="RefSeq" id="WP_089744930.1">
    <property type="nucleotide sequence ID" value="NZ_FNHD01000014.1"/>
</dbReference>